<dbReference type="InterPro" id="IPR051806">
    <property type="entry name" value="HAD-like_SPP"/>
</dbReference>
<dbReference type="InterPro" id="IPR036412">
    <property type="entry name" value="HAD-like_sf"/>
</dbReference>
<accession>A0A2T0PTQ1</accession>
<dbReference type="PANTHER" id="PTHR43481:SF4">
    <property type="entry name" value="GLYCEROL-1-PHOSPHATE PHOSPHOHYDROLASE 1-RELATED"/>
    <property type="match status" value="1"/>
</dbReference>
<evidence type="ECO:0000313" key="2">
    <source>
        <dbReference type="Proteomes" id="UP000237846"/>
    </source>
</evidence>
<evidence type="ECO:0000313" key="1">
    <source>
        <dbReference type="EMBL" id="PRX92277.1"/>
    </source>
</evidence>
<name>A0A2T0PTQ1_9ACTN</name>
<proteinExistence type="predicted"/>
<dbReference type="SFLD" id="SFLDS00003">
    <property type="entry name" value="Haloacid_Dehalogenase"/>
    <property type="match status" value="1"/>
</dbReference>
<dbReference type="SFLD" id="SFLDG01135">
    <property type="entry name" value="C1.5.6:_HAD__Beta-PGM__Phospha"/>
    <property type="match status" value="1"/>
</dbReference>
<dbReference type="GO" id="GO:0050308">
    <property type="term" value="F:sugar-phosphatase activity"/>
    <property type="evidence" value="ECO:0007669"/>
    <property type="project" value="TreeGrafter"/>
</dbReference>
<dbReference type="NCBIfam" id="TIGR01549">
    <property type="entry name" value="HAD-SF-IA-v1"/>
    <property type="match status" value="1"/>
</dbReference>
<dbReference type="InterPro" id="IPR023214">
    <property type="entry name" value="HAD_sf"/>
</dbReference>
<reference evidence="1 2" key="1">
    <citation type="submission" date="2018-03" db="EMBL/GenBank/DDBJ databases">
        <title>Genomic Encyclopedia of Archaeal and Bacterial Type Strains, Phase II (KMG-II): from individual species to whole genera.</title>
        <authorList>
            <person name="Goeker M."/>
        </authorList>
    </citation>
    <scope>NUCLEOTIDE SEQUENCE [LARGE SCALE GENOMIC DNA]</scope>
    <source>
        <strain evidence="1 2">DSM 45601</strain>
    </source>
</reference>
<organism evidence="1 2">
    <name type="scientific">Allonocardiopsis opalescens</name>
    <dbReference type="NCBI Taxonomy" id="1144618"/>
    <lineage>
        <taxon>Bacteria</taxon>
        <taxon>Bacillati</taxon>
        <taxon>Actinomycetota</taxon>
        <taxon>Actinomycetes</taxon>
        <taxon>Streptosporangiales</taxon>
        <taxon>Allonocardiopsis</taxon>
    </lineage>
</organism>
<dbReference type="Proteomes" id="UP000237846">
    <property type="component" value="Unassembled WGS sequence"/>
</dbReference>
<sequence length="220" mass="22939">MEGFEAAAEAVLFDMDGTLVDSTAVTVECWTRWAAEYGVGREEFARVHAHGRPSAEIIADLLPAGEVAAANRRIEELEVAAAEGVRVLPGTRELLAALPARRWAVVTSCTAPLAEARLAAAGIEPPELVTADDVARGKPDPEPFALGARRLGAEPGRCVAVEDAPAGLASARAAGMVAIAVATSHSPEALTADVVVTDLRSVRARVEPDGVRLWAGPPLR</sequence>
<comment type="caution">
    <text evidence="1">The sequence shown here is derived from an EMBL/GenBank/DDBJ whole genome shotgun (WGS) entry which is preliminary data.</text>
</comment>
<dbReference type="SFLD" id="SFLDG01129">
    <property type="entry name" value="C1.5:_HAD__Beta-PGM__Phosphata"/>
    <property type="match status" value="1"/>
</dbReference>
<dbReference type="PANTHER" id="PTHR43481">
    <property type="entry name" value="FRUCTOSE-1-PHOSPHATE PHOSPHATASE"/>
    <property type="match status" value="1"/>
</dbReference>
<dbReference type="Gene3D" id="3.40.50.1000">
    <property type="entry name" value="HAD superfamily/HAD-like"/>
    <property type="match status" value="1"/>
</dbReference>
<dbReference type="AlphaFoldDB" id="A0A2T0PTQ1"/>
<protein>
    <submittedName>
        <fullName evidence="1">Sugar-phosphatase</fullName>
    </submittedName>
</protein>
<dbReference type="PRINTS" id="PR00413">
    <property type="entry name" value="HADHALOGNASE"/>
</dbReference>
<keyword evidence="2" id="KW-1185">Reference proteome</keyword>
<dbReference type="SUPFAM" id="SSF56784">
    <property type="entry name" value="HAD-like"/>
    <property type="match status" value="1"/>
</dbReference>
<dbReference type="Gene3D" id="1.10.150.240">
    <property type="entry name" value="Putative phosphatase, domain 2"/>
    <property type="match status" value="1"/>
</dbReference>
<dbReference type="Pfam" id="PF00702">
    <property type="entry name" value="Hydrolase"/>
    <property type="match status" value="1"/>
</dbReference>
<gene>
    <name evidence="1" type="ORF">CLV72_11037</name>
</gene>
<dbReference type="FunFam" id="3.40.50.1000:FF:000162">
    <property type="entry name" value="HAD-like protein"/>
    <property type="match status" value="1"/>
</dbReference>
<dbReference type="EMBL" id="PVZC01000010">
    <property type="protein sequence ID" value="PRX92277.1"/>
    <property type="molecule type" value="Genomic_DNA"/>
</dbReference>
<dbReference type="NCBIfam" id="TIGR01509">
    <property type="entry name" value="HAD-SF-IA-v3"/>
    <property type="match status" value="1"/>
</dbReference>
<dbReference type="InterPro" id="IPR023198">
    <property type="entry name" value="PGP-like_dom2"/>
</dbReference>
<dbReference type="InterPro" id="IPR006439">
    <property type="entry name" value="HAD-SF_hydro_IA"/>
</dbReference>